<dbReference type="Pfam" id="PF00887">
    <property type="entry name" value="ACBP"/>
    <property type="match status" value="1"/>
</dbReference>
<feature type="coiled-coil region" evidence="2">
    <location>
        <begin position="161"/>
        <end position="217"/>
    </location>
</feature>
<evidence type="ECO:0000256" key="2">
    <source>
        <dbReference type="SAM" id="Coils"/>
    </source>
</evidence>
<feature type="region of interest" description="Disordered" evidence="3">
    <location>
        <begin position="334"/>
        <end position="369"/>
    </location>
</feature>
<proteinExistence type="predicted"/>
<gene>
    <name evidence="6" type="primary">SSS_831g</name>
    <name evidence="6" type="ORF">SSS_831</name>
</gene>
<feature type="domain" description="ACB" evidence="5">
    <location>
        <begin position="60"/>
        <end position="151"/>
    </location>
</feature>
<dbReference type="PROSITE" id="PS50866">
    <property type="entry name" value="GOLD"/>
    <property type="match status" value="1"/>
</dbReference>
<dbReference type="PANTHER" id="PTHR22973">
    <property type="entry name" value="LD35087P"/>
    <property type="match status" value="1"/>
</dbReference>
<dbReference type="InterPro" id="IPR014352">
    <property type="entry name" value="FERM/acyl-CoA-bd_prot_sf"/>
</dbReference>
<reference evidence="7" key="3">
    <citation type="submission" date="2022-06" db="UniProtKB">
        <authorList>
            <consortium name="EnsemblMetazoa"/>
        </authorList>
    </citation>
    <scope>IDENTIFICATION</scope>
</reference>
<feature type="compositionally biased region" description="Polar residues" evidence="3">
    <location>
        <begin position="1"/>
        <end position="26"/>
    </location>
</feature>
<dbReference type="InterPro" id="IPR009038">
    <property type="entry name" value="GOLD_dom"/>
</dbReference>
<evidence type="ECO:0000259" key="5">
    <source>
        <dbReference type="PROSITE" id="PS51228"/>
    </source>
</evidence>
<sequence>MVKTVTAATMSDSTSPTTLDQNLSNGHDSTSPSDVSTSHSTAIESNNTNFIDPYEWPYGELNLYRLALNFFKENESKAFHPSYDQRNTLLAYTLQEKFGQFNPDKALPLGALDFVGHDRRNAWISLNNLSSGEARKKFILLLDNLCPMFRTYLTAVRFDLEEKESKKKAEEEIEKNRLEEAKLLEQRKVEEELLRKQEEKQKQFEKQKQTIQEILNKQTYHQFSSYSRQQYPDSPELQQQLIERLQEQHFQQYIQQMLEQSNGSDPEKYLSEKFSELYNQTNATSIDNNNTNGIENEACSTLNDFNKQKTNFKELESSNGAIADSLRNNSINHSSSIINYNNENTNDEDDDEDDDESDERSDCSKQIENASMWTRKDLQAFKESVQGEGGHGILKVGHGEIATIRVPTHDDGSCIFWEFATDHYDIGFGLFFEWNSSPDTQVSVYFSESEDEEEDEDILAGGQHDIEKGMSRMIYQKYSRSQLNDQQNHSSISAIIPIYRRDSHEEVFAGSHLYPGKGVYLLKFDNSYSLWRSKTLYYRVYYTKEQ</sequence>
<protein>
    <submittedName>
        <fullName evidence="6">Golgi resident protein GCP60</fullName>
    </submittedName>
</protein>
<keyword evidence="2" id="KW-0175">Coiled coil</keyword>
<dbReference type="OrthoDB" id="5839451at2759"/>
<accession>A0A834QZ15</accession>
<evidence type="ECO:0000313" key="6">
    <source>
        <dbReference type="EMBL" id="KAF7488019.1"/>
    </source>
</evidence>
<evidence type="ECO:0000259" key="4">
    <source>
        <dbReference type="PROSITE" id="PS50866"/>
    </source>
</evidence>
<dbReference type="InterPro" id="IPR000582">
    <property type="entry name" value="Acyl-CoA-binding_protein"/>
</dbReference>
<evidence type="ECO:0000256" key="1">
    <source>
        <dbReference type="ARBA" id="ARBA00022990"/>
    </source>
</evidence>
<feature type="compositionally biased region" description="Low complexity" evidence="3">
    <location>
        <begin position="27"/>
        <end position="41"/>
    </location>
</feature>
<dbReference type="Gene3D" id="1.20.80.10">
    <property type="match status" value="1"/>
</dbReference>
<reference evidence="8" key="1">
    <citation type="journal article" date="2020" name="PLoS Negl. Trop. Dis.">
        <title>High-quality nuclear genome for Sarcoptes scabiei-A critical resource for a neglected parasite.</title>
        <authorList>
            <person name="Korhonen P.K."/>
            <person name="Gasser R.B."/>
            <person name="Ma G."/>
            <person name="Wang T."/>
            <person name="Stroehlein A.J."/>
            <person name="Young N.D."/>
            <person name="Ang C.S."/>
            <person name="Fernando D.D."/>
            <person name="Lu H.C."/>
            <person name="Taylor S."/>
            <person name="Reynolds S.L."/>
            <person name="Mofiz E."/>
            <person name="Najaraj S.H."/>
            <person name="Gowda H."/>
            <person name="Madugundu A."/>
            <person name="Renuse S."/>
            <person name="Holt D."/>
            <person name="Pandey A."/>
            <person name="Papenfuss A.T."/>
            <person name="Fischer K."/>
        </authorList>
    </citation>
    <scope>NUCLEOTIDE SEQUENCE [LARGE SCALE GENOMIC DNA]</scope>
</reference>
<evidence type="ECO:0000256" key="3">
    <source>
        <dbReference type="SAM" id="MobiDB-lite"/>
    </source>
</evidence>
<feature type="compositionally biased region" description="Acidic residues" evidence="3">
    <location>
        <begin position="345"/>
        <end position="359"/>
    </location>
</feature>
<keyword evidence="8" id="KW-1185">Reference proteome</keyword>
<evidence type="ECO:0000313" key="7">
    <source>
        <dbReference type="EnsemblMetazoa" id="KAF7488019.1"/>
    </source>
</evidence>
<dbReference type="InterPro" id="IPR052269">
    <property type="entry name" value="Golgi-PI4KB_interaction"/>
</dbReference>
<dbReference type="PANTHER" id="PTHR22973:SF12">
    <property type="entry name" value="LD35087P"/>
    <property type="match status" value="1"/>
</dbReference>
<dbReference type="EMBL" id="WVUK01000066">
    <property type="protein sequence ID" value="KAF7488019.1"/>
    <property type="molecule type" value="Genomic_DNA"/>
</dbReference>
<dbReference type="Gene3D" id="2.60.120.680">
    <property type="entry name" value="GOLD domain"/>
    <property type="match status" value="1"/>
</dbReference>
<dbReference type="SUPFAM" id="SSF101576">
    <property type="entry name" value="Supernatant protein factor (SPF), C-terminal domain"/>
    <property type="match status" value="1"/>
</dbReference>
<dbReference type="PROSITE" id="PS51228">
    <property type="entry name" value="ACB_2"/>
    <property type="match status" value="1"/>
</dbReference>
<dbReference type="Proteomes" id="UP000070412">
    <property type="component" value="Unassembled WGS sequence"/>
</dbReference>
<dbReference type="InterPro" id="IPR035984">
    <property type="entry name" value="Acyl-CoA-binding_sf"/>
</dbReference>
<dbReference type="GO" id="GO:0000139">
    <property type="term" value="C:Golgi membrane"/>
    <property type="evidence" value="ECO:0007669"/>
    <property type="project" value="TreeGrafter"/>
</dbReference>
<feature type="region of interest" description="Disordered" evidence="3">
    <location>
        <begin position="1"/>
        <end position="41"/>
    </location>
</feature>
<dbReference type="EnsemblMetazoa" id="SSS_831s_mrna">
    <property type="protein sequence ID" value="KAF7488019.1"/>
    <property type="gene ID" value="SSS_831"/>
</dbReference>
<feature type="domain" description="GOLD" evidence="4">
    <location>
        <begin position="378"/>
        <end position="542"/>
    </location>
</feature>
<name>A0A834QZ15_SARSC</name>
<dbReference type="GO" id="GO:0000062">
    <property type="term" value="F:fatty-acyl-CoA binding"/>
    <property type="evidence" value="ECO:0007669"/>
    <property type="project" value="InterPro"/>
</dbReference>
<keyword evidence="1" id="KW-0007">Acetylation</keyword>
<organism evidence="6">
    <name type="scientific">Sarcoptes scabiei</name>
    <name type="common">Itch mite</name>
    <name type="synonym">Acarus scabiei</name>
    <dbReference type="NCBI Taxonomy" id="52283"/>
    <lineage>
        <taxon>Eukaryota</taxon>
        <taxon>Metazoa</taxon>
        <taxon>Ecdysozoa</taxon>
        <taxon>Arthropoda</taxon>
        <taxon>Chelicerata</taxon>
        <taxon>Arachnida</taxon>
        <taxon>Acari</taxon>
        <taxon>Acariformes</taxon>
        <taxon>Sarcoptiformes</taxon>
        <taxon>Astigmata</taxon>
        <taxon>Psoroptidia</taxon>
        <taxon>Sarcoptoidea</taxon>
        <taxon>Sarcoptidae</taxon>
        <taxon>Sarcoptinae</taxon>
        <taxon>Sarcoptes</taxon>
    </lineage>
</organism>
<feature type="compositionally biased region" description="Low complexity" evidence="3">
    <location>
        <begin position="334"/>
        <end position="344"/>
    </location>
</feature>
<dbReference type="InterPro" id="IPR036598">
    <property type="entry name" value="GOLD_dom_sf"/>
</dbReference>
<dbReference type="Pfam" id="PF13897">
    <property type="entry name" value="GOLD_2"/>
    <property type="match status" value="1"/>
</dbReference>
<evidence type="ECO:0000313" key="8">
    <source>
        <dbReference type="Proteomes" id="UP000070412"/>
    </source>
</evidence>
<reference evidence="6" key="2">
    <citation type="submission" date="2020-01" db="EMBL/GenBank/DDBJ databases">
        <authorList>
            <person name="Korhonen P.K.K."/>
            <person name="Guangxu M.G."/>
            <person name="Wang T.W."/>
            <person name="Stroehlein A.J.S."/>
            <person name="Young N.D."/>
            <person name="Ang C.-S.A."/>
            <person name="Fernando D.W.F."/>
            <person name="Lu H.L."/>
            <person name="Taylor S.T."/>
            <person name="Ehtesham M.E.M."/>
            <person name="Najaraj S.H.N."/>
            <person name="Harsha G.H.G."/>
            <person name="Madugundu A.M."/>
            <person name="Renuse S.R."/>
            <person name="Holt D.H."/>
            <person name="Pandey A.P."/>
            <person name="Papenfuss A.P."/>
            <person name="Gasser R.B.G."/>
            <person name="Fischer K.F."/>
        </authorList>
    </citation>
    <scope>NUCLEOTIDE SEQUENCE</scope>
    <source>
        <strain evidence="6">SSS_KF_BRIS2020</strain>
    </source>
</reference>
<dbReference type="AlphaFoldDB" id="A0A834QZ15"/>
<dbReference type="SUPFAM" id="SSF47027">
    <property type="entry name" value="Acyl-CoA binding protein"/>
    <property type="match status" value="1"/>
</dbReference>